<reference evidence="2" key="1">
    <citation type="journal article" date="2023" name="PhytoFront">
        <title>Draft Genome Resources of Seven Strains of Tilletia horrida, Causal Agent of Kernel Smut of Rice.</title>
        <authorList>
            <person name="Khanal S."/>
            <person name="Antony Babu S."/>
            <person name="Zhou X.G."/>
        </authorList>
    </citation>
    <scope>NUCLEOTIDE SEQUENCE</scope>
    <source>
        <strain evidence="2">TX3</strain>
    </source>
</reference>
<dbReference type="GO" id="GO:0032981">
    <property type="term" value="P:mitochondrial respiratory chain complex I assembly"/>
    <property type="evidence" value="ECO:0007669"/>
    <property type="project" value="TreeGrafter"/>
</dbReference>
<feature type="region of interest" description="Disordered" evidence="1">
    <location>
        <begin position="62"/>
        <end position="84"/>
    </location>
</feature>
<evidence type="ECO:0000313" key="3">
    <source>
        <dbReference type="Proteomes" id="UP001176521"/>
    </source>
</evidence>
<dbReference type="InterPro" id="IPR036748">
    <property type="entry name" value="MTH938-like_sf"/>
</dbReference>
<sequence length="286" mass="28796">MSTSARLNLRSALALGVRSPAPFARGLPAAAAAARSSSIATRSRRSALHASTAAGARSFSSSVAQAAGSSRGDDPGGKPNDGRYPTVYDDFYNITSAPAPAGSAEAGGAGVGIGGGGGGLIQGGGAMQIASMDDTSFTLDDGLVLSCPILLLNDGGGGLSSALSGREDASPAGNGGVTVLMWDAPALEGVVLPNGKGWEGWVAEQSGVWKALELVQPRPEILVFGTGKTVLPLPQSVKSYLNSLGVQVDVQNTRAACSTFNLLIEEGRRVGAALLPNVRRPMPRGG</sequence>
<name>A0AAN6GEH6_9BASI</name>
<keyword evidence="3" id="KW-1185">Reference proteome</keyword>
<dbReference type="InterPro" id="IPR007523">
    <property type="entry name" value="NDUFAF3/AAMDC"/>
</dbReference>
<evidence type="ECO:0000256" key="1">
    <source>
        <dbReference type="SAM" id="MobiDB-lite"/>
    </source>
</evidence>
<comment type="caution">
    <text evidence="2">The sequence shown here is derived from an EMBL/GenBank/DDBJ whole genome shotgun (WGS) entry which is preliminary data.</text>
</comment>
<proteinExistence type="predicted"/>
<dbReference type="EMBL" id="JAPDMQ010000079">
    <property type="protein sequence ID" value="KAK0536288.1"/>
    <property type="molecule type" value="Genomic_DNA"/>
</dbReference>
<accession>A0AAN6GEH6</accession>
<dbReference type="PANTHER" id="PTHR21192">
    <property type="entry name" value="NUCLEAR PROTEIN E3-3"/>
    <property type="match status" value="1"/>
</dbReference>
<dbReference type="Pfam" id="PF04430">
    <property type="entry name" value="DUF498"/>
    <property type="match status" value="1"/>
</dbReference>
<dbReference type="SUPFAM" id="SSF64076">
    <property type="entry name" value="MTH938-like"/>
    <property type="match status" value="1"/>
</dbReference>
<dbReference type="Gene3D" id="3.40.1230.10">
    <property type="entry name" value="MTH938-like"/>
    <property type="match status" value="1"/>
</dbReference>
<dbReference type="AlphaFoldDB" id="A0AAN6GEH6"/>
<evidence type="ECO:0008006" key="4">
    <source>
        <dbReference type="Google" id="ProtNLM"/>
    </source>
</evidence>
<gene>
    <name evidence="2" type="ORF">OC842_002039</name>
</gene>
<dbReference type="Proteomes" id="UP001176521">
    <property type="component" value="Unassembled WGS sequence"/>
</dbReference>
<organism evidence="2 3">
    <name type="scientific">Tilletia horrida</name>
    <dbReference type="NCBI Taxonomy" id="155126"/>
    <lineage>
        <taxon>Eukaryota</taxon>
        <taxon>Fungi</taxon>
        <taxon>Dikarya</taxon>
        <taxon>Basidiomycota</taxon>
        <taxon>Ustilaginomycotina</taxon>
        <taxon>Exobasidiomycetes</taxon>
        <taxon>Tilletiales</taxon>
        <taxon>Tilletiaceae</taxon>
        <taxon>Tilletia</taxon>
    </lineage>
</organism>
<protein>
    <recommendedName>
        <fullName evidence="4">NADH dehydrogenase [ubiquinone] 1 alpha subcomplex assembly factor 3</fullName>
    </recommendedName>
</protein>
<dbReference type="GO" id="GO:0005743">
    <property type="term" value="C:mitochondrial inner membrane"/>
    <property type="evidence" value="ECO:0007669"/>
    <property type="project" value="TreeGrafter"/>
</dbReference>
<dbReference type="PANTHER" id="PTHR21192:SF2">
    <property type="entry name" value="NADH DEHYDROGENASE [UBIQUINONE] 1 ALPHA SUBCOMPLEX ASSEMBLY FACTOR 3"/>
    <property type="match status" value="1"/>
</dbReference>
<evidence type="ECO:0000313" key="2">
    <source>
        <dbReference type="EMBL" id="KAK0536288.1"/>
    </source>
</evidence>